<accession>Q337L6</accession>
<reference evidence="2" key="1">
    <citation type="journal article" date="2003" name="Science">
        <title>In-depth view of structure, activity, and evolution of rice chromosome 10.</title>
        <authorList>
            <consortium name="Rice Chromosome 10 Sequencing Consortium"/>
        </authorList>
    </citation>
    <scope>NUCLEOTIDE SEQUENCE [LARGE SCALE GENOMIC DNA]</scope>
</reference>
<reference evidence="2" key="2">
    <citation type="submission" date="2003-05" db="EMBL/GenBank/DDBJ databases">
        <authorList>
            <person name="Buell C.R."/>
            <person name="Wing R.A."/>
            <person name="McCombie W.R."/>
            <person name="Messing J."/>
            <person name="Yuan Q."/>
            <person name="Ouyang S."/>
        </authorList>
    </citation>
    <scope>NUCLEOTIDE SEQUENCE</scope>
</reference>
<sequence>MGGSRASVVVGPRGSGVAAGRAEAGKRGLLKIRTSFQRTHIPLISPTRDSREREIGAGCVRRVASTWQRRTEASPPPICVTILHPPSQYRSNRGRKLQLSLSTSLSSPAAKKRDIANRRRALFISNSYSFHSHLTMTNNFGFDPIPFHLLQQRERRHVMVALERALCTAAVTSSPFPLIWTKPGQAVAPASSPQPPLHFPSRISKDGATSVEIVHRLLHLRSPSPLPNPPPPFLELIEPSPFTRRFLPPPSRYTSRRHQPSYPSHV</sequence>
<dbReference type="EMBL" id="DP000086">
    <property type="protein sequence ID" value="ABB47777.2"/>
    <property type="molecule type" value="Genomic_DNA"/>
</dbReference>
<protein>
    <submittedName>
        <fullName evidence="2">Expressed protein</fullName>
    </submittedName>
</protein>
<gene>
    <name evidence="2" type="ordered locus">LOC_Os10g33190</name>
</gene>
<feature type="region of interest" description="Disordered" evidence="1">
    <location>
        <begin position="247"/>
        <end position="266"/>
    </location>
</feature>
<organism evidence="2">
    <name type="scientific">Oryza sativa subsp. japonica</name>
    <name type="common">Rice</name>
    <dbReference type="NCBI Taxonomy" id="39947"/>
    <lineage>
        <taxon>Eukaryota</taxon>
        <taxon>Viridiplantae</taxon>
        <taxon>Streptophyta</taxon>
        <taxon>Embryophyta</taxon>
        <taxon>Tracheophyta</taxon>
        <taxon>Spermatophyta</taxon>
        <taxon>Magnoliopsida</taxon>
        <taxon>Liliopsida</taxon>
        <taxon>Poales</taxon>
        <taxon>Poaceae</taxon>
        <taxon>BOP clade</taxon>
        <taxon>Oryzoideae</taxon>
        <taxon>Oryzeae</taxon>
        <taxon>Oryzinae</taxon>
        <taxon>Oryza</taxon>
        <taxon>Oryza sativa</taxon>
    </lineage>
</organism>
<evidence type="ECO:0000256" key="1">
    <source>
        <dbReference type="SAM" id="MobiDB-lite"/>
    </source>
</evidence>
<evidence type="ECO:0000313" key="2">
    <source>
        <dbReference type="EMBL" id="ABB47777.2"/>
    </source>
</evidence>
<dbReference type="AlphaFoldDB" id="Q337L6"/>
<name>Q337L6_ORYSJ</name>
<proteinExistence type="predicted"/>
<reference evidence="2" key="3">
    <citation type="submission" date="2006-07" db="EMBL/GenBank/DDBJ databases">
        <authorList>
            <person name="Buell R."/>
        </authorList>
    </citation>
    <scope>NUCLEOTIDE SEQUENCE</scope>
</reference>